<reference evidence="2" key="1">
    <citation type="submission" date="2017-08" db="EMBL/GenBank/DDBJ databases">
        <authorList>
            <person name="Polle J.E."/>
            <person name="Barry K."/>
            <person name="Cushman J."/>
            <person name="Schmutz J."/>
            <person name="Tran D."/>
            <person name="Hathwaick L.T."/>
            <person name="Yim W.C."/>
            <person name="Jenkins J."/>
            <person name="Mckie-Krisberg Z.M."/>
            <person name="Prochnik S."/>
            <person name="Lindquist E."/>
            <person name="Dockter R.B."/>
            <person name="Adam C."/>
            <person name="Molina H."/>
            <person name="Bunkerborg J."/>
            <person name="Jin E."/>
            <person name="Buchheim M."/>
            <person name="Magnuson J."/>
        </authorList>
    </citation>
    <scope>NUCLEOTIDE SEQUENCE</scope>
    <source>
        <strain evidence="2">CCAP 19/18</strain>
    </source>
</reference>
<dbReference type="Proteomes" id="UP000815325">
    <property type="component" value="Unassembled WGS sequence"/>
</dbReference>
<keyword evidence="3" id="KW-1185">Reference proteome</keyword>
<accession>A0ABQ7G745</accession>
<feature type="coiled-coil region" evidence="1">
    <location>
        <begin position="7"/>
        <end position="97"/>
    </location>
</feature>
<dbReference type="EMBL" id="MU070043">
    <property type="protein sequence ID" value="KAF5830437.1"/>
    <property type="molecule type" value="Genomic_DNA"/>
</dbReference>
<evidence type="ECO:0000313" key="3">
    <source>
        <dbReference type="Proteomes" id="UP000815325"/>
    </source>
</evidence>
<organism evidence="2 3">
    <name type="scientific">Dunaliella salina</name>
    <name type="common">Green alga</name>
    <name type="synonym">Protococcus salinus</name>
    <dbReference type="NCBI Taxonomy" id="3046"/>
    <lineage>
        <taxon>Eukaryota</taxon>
        <taxon>Viridiplantae</taxon>
        <taxon>Chlorophyta</taxon>
        <taxon>core chlorophytes</taxon>
        <taxon>Chlorophyceae</taxon>
        <taxon>CS clade</taxon>
        <taxon>Chlamydomonadales</taxon>
        <taxon>Dunaliellaceae</taxon>
        <taxon>Dunaliella</taxon>
    </lineage>
</organism>
<feature type="coiled-coil region" evidence="1">
    <location>
        <begin position="147"/>
        <end position="236"/>
    </location>
</feature>
<keyword evidence="1" id="KW-0175">Coiled coil</keyword>
<sequence>MMQYRKLAQREQGAARKEEQLLELEREVQAATYQGAALVSREDTLAKREAALERAQQALVQEAQEMDARRTAAREQMAKLHAERQALQERKEGAGMELHAECELLTSNVERLSEERDGVLTQISTVRLEWERDQKADIEAMLNEQKRLRLEDERQRSEAALLSAQHEERVQELQQWRLAEEEKLARREAQVESDEARLNALSPELQEREKEVNALRERVRAELDAARQLAANAAADRAQLDVREHEVGQREREAQDLVTKTQAEGQRKLKEREALLTEWQQRLESQQNDLVAAQNELQLGQQKSSMENELRARELEVAGRELAGRVRTFDATEAQAAKDRLRE</sequence>
<name>A0ABQ7G745_DUNSA</name>
<feature type="coiled-coil region" evidence="1">
    <location>
        <begin position="269"/>
        <end position="303"/>
    </location>
</feature>
<evidence type="ECO:0000256" key="1">
    <source>
        <dbReference type="SAM" id="Coils"/>
    </source>
</evidence>
<comment type="caution">
    <text evidence="2">The sequence shown here is derived from an EMBL/GenBank/DDBJ whole genome shotgun (WGS) entry which is preliminary data.</text>
</comment>
<evidence type="ECO:0000313" key="2">
    <source>
        <dbReference type="EMBL" id="KAF5830437.1"/>
    </source>
</evidence>
<proteinExistence type="predicted"/>
<gene>
    <name evidence="2" type="ORF">DUNSADRAFT_14575</name>
</gene>
<protein>
    <submittedName>
        <fullName evidence="2">Uncharacterized protein</fullName>
    </submittedName>
</protein>